<dbReference type="PROSITE" id="PS51071">
    <property type="entry name" value="HTH_RPIR"/>
    <property type="match status" value="1"/>
</dbReference>
<evidence type="ECO:0000313" key="6">
    <source>
        <dbReference type="Proteomes" id="UP000568273"/>
    </source>
</evidence>
<dbReference type="InterPro" id="IPR046348">
    <property type="entry name" value="SIS_dom_sf"/>
</dbReference>
<dbReference type="GO" id="GO:0003677">
    <property type="term" value="F:DNA binding"/>
    <property type="evidence" value="ECO:0007669"/>
    <property type="project" value="UniProtKB-KW"/>
</dbReference>
<dbReference type="InterPro" id="IPR035472">
    <property type="entry name" value="RpiR-like_SIS"/>
</dbReference>
<comment type="caution">
    <text evidence="5">The sequence shown here is derived from an EMBL/GenBank/DDBJ whole genome shotgun (WGS) entry which is preliminary data.</text>
</comment>
<accession>A0A848RLW5</accession>
<dbReference type="RefSeq" id="WP_169969021.1">
    <property type="nucleotide sequence ID" value="NZ_JABDSR010000006.1"/>
</dbReference>
<dbReference type="Pfam" id="PF01418">
    <property type="entry name" value="HTH_6"/>
    <property type="match status" value="1"/>
</dbReference>
<dbReference type="InterPro" id="IPR009057">
    <property type="entry name" value="Homeodomain-like_sf"/>
</dbReference>
<dbReference type="InterPro" id="IPR047640">
    <property type="entry name" value="RpiR-like"/>
</dbReference>
<name>A0A848RLW5_9FIRM</name>
<reference evidence="5" key="1">
    <citation type="submission" date="2020-04" db="EMBL/GenBank/DDBJ databases">
        <title>Peptoniphilus sp. nov. isolated from swine feces.</title>
        <authorList>
            <person name="Ryu S.W."/>
        </authorList>
    </citation>
    <scope>NUCLEOTIDE SEQUENCE [LARGE SCALE GENOMIC DNA]</scope>
    <source>
        <strain evidence="5">AGMB00490</strain>
    </source>
</reference>
<dbReference type="Pfam" id="PF01380">
    <property type="entry name" value="SIS"/>
    <property type="match status" value="1"/>
</dbReference>
<evidence type="ECO:0000256" key="2">
    <source>
        <dbReference type="ARBA" id="ARBA00023125"/>
    </source>
</evidence>
<evidence type="ECO:0000313" key="5">
    <source>
        <dbReference type="EMBL" id="NMW85134.1"/>
    </source>
</evidence>
<evidence type="ECO:0000259" key="4">
    <source>
        <dbReference type="PROSITE" id="PS51071"/>
    </source>
</evidence>
<keyword evidence="3" id="KW-0804">Transcription</keyword>
<evidence type="ECO:0000256" key="1">
    <source>
        <dbReference type="ARBA" id="ARBA00023015"/>
    </source>
</evidence>
<dbReference type="CDD" id="cd05013">
    <property type="entry name" value="SIS_RpiR"/>
    <property type="match status" value="1"/>
</dbReference>
<dbReference type="InterPro" id="IPR036388">
    <property type="entry name" value="WH-like_DNA-bd_sf"/>
</dbReference>
<dbReference type="AlphaFoldDB" id="A0A848RLW5"/>
<dbReference type="PANTHER" id="PTHR30514">
    <property type="entry name" value="GLUCOKINASE"/>
    <property type="match status" value="1"/>
</dbReference>
<evidence type="ECO:0000256" key="3">
    <source>
        <dbReference type="ARBA" id="ARBA00023163"/>
    </source>
</evidence>
<dbReference type="SUPFAM" id="SSF53697">
    <property type="entry name" value="SIS domain"/>
    <property type="match status" value="1"/>
</dbReference>
<keyword evidence="1" id="KW-0805">Transcription regulation</keyword>
<proteinExistence type="predicted"/>
<dbReference type="Gene3D" id="1.10.10.10">
    <property type="entry name" value="Winged helix-like DNA-binding domain superfamily/Winged helix DNA-binding domain"/>
    <property type="match status" value="1"/>
</dbReference>
<dbReference type="InterPro" id="IPR001347">
    <property type="entry name" value="SIS_dom"/>
</dbReference>
<organism evidence="5 6">
    <name type="scientific">Peptoniphilus faecalis</name>
    <dbReference type="NCBI Taxonomy" id="2731255"/>
    <lineage>
        <taxon>Bacteria</taxon>
        <taxon>Bacillati</taxon>
        <taxon>Bacillota</taxon>
        <taxon>Tissierellia</taxon>
        <taxon>Tissierellales</taxon>
        <taxon>Peptoniphilaceae</taxon>
        <taxon>Peptoniphilus</taxon>
    </lineage>
</organism>
<dbReference type="PANTHER" id="PTHR30514:SF18">
    <property type="entry name" value="RPIR-FAMILY TRANSCRIPTIONAL REGULATOR"/>
    <property type="match status" value="1"/>
</dbReference>
<keyword evidence="2" id="KW-0238">DNA-binding</keyword>
<dbReference type="SUPFAM" id="SSF46689">
    <property type="entry name" value="Homeodomain-like"/>
    <property type="match status" value="1"/>
</dbReference>
<dbReference type="GO" id="GO:1901135">
    <property type="term" value="P:carbohydrate derivative metabolic process"/>
    <property type="evidence" value="ECO:0007669"/>
    <property type="project" value="InterPro"/>
</dbReference>
<sequence length="294" mass="33638">MNKNFNEITNNTNVLELINKKYNDFSKTHKKIADYILSNYEKVVFFTSSKLAKECAVSESSIVRFSNAIDYNGFTDFQKDLQKFLSEKITVSHRIETISKTDFSEVETLYDVLEKSIKDINWIYNNINEDSFTKIVNLLVNSENIYLVGFRNSFSAISFFGSSLSWIRDNVYVISGIGGNFDQFSKISSNDVLISISLPRYLKQTVKFQKFGYDSGANTVCITDTITSPLVQYSTIPLIIKSEILSFSDNLIPVMCLITGMLNSVARINNKSTTKKVKFLEEFWNTMDLYDTIE</sequence>
<dbReference type="InterPro" id="IPR000281">
    <property type="entry name" value="HTH_RpiR"/>
</dbReference>
<dbReference type="GO" id="GO:0003700">
    <property type="term" value="F:DNA-binding transcription factor activity"/>
    <property type="evidence" value="ECO:0007669"/>
    <property type="project" value="InterPro"/>
</dbReference>
<dbReference type="EMBL" id="JABDSR010000006">
    <property type="protein sequence ID" value="NMW85134.1"/>
    <property type="molecule type" value="Genomic_DNA"/>
</dbReference>
<keyword evidence="6" id="KW-1185">Reference proteome</keyword>
<feature type="domain" description="HTH rpiR-type" evidence="4">
    <location>
        <begin position="12"/>
        <end position="88"/>
    </location>
</feature>
<protein>
    <submittedName>
        <fullName evidence="5">MurR/RpiR family transcriptional regulator</fullName>
    </submittedName>
</protein>
<dbReference type="Gene3D" id="3.40.50.10490">
    <property type="entry name" value="Glucose-6-phosphate isomerase like protein, domain 1"/>
    <property type="match status" value="1"/>
</dbReference>
<dbReference type="Proteomes" id="UP000568273">
    <property type="component" value="Unassembled WGS sequence"/>
</dbReference>
<dbReference type="GO" id="GO:0097367">
    <property type="term" value="F:carbohydrate derivative binding"/>
    <property type="evidence" value="ECO:0007669"/>
    <property type="project" value="InterPro"/>
</dbReference>
<gene>
    <name evidence="5" type="ORF">HKO22_05175</name>
</gene>